<proteinExistence type="predicted"/>
<name>C3YB61_BRAFL</name>
<dbReference type="EMBL" id="GG666496">
    <property type="protein sequence ID" value="EEN62523.1"/>
    <property type="molecule type" value="Genomic_DNA"/>
</dbReference>
<dbReference type="AlphaFoldDB" id="C3YB61"/>
<sequence>MATILLTIKTVKKNWIQMSLINTILIVFSHYIRINLRRTTLVIYILYRIVGRVVNQKLTARPFIYGVVPGREKTDDQNAYITSLVDDLIQLANGQNIIDASSSKTFKMKVKAVCFKADYEEHRILLKDLFQIVQDLQTKVDGYEIGKHGVMALLRDIEADSQHGLTQQQLYTHVQQAEPGEINPDHIPRLRNGPTKIQRRLAIFDACKTQRTKSFISKLREPNVIPVFLPVSCSQYDADGWLNDALKCNGHTRRQEGTPPAWLGTQRHLGRSGEGSCKRVRTIGNVKLNMLLLESFKDASARKRTVSKERKVKLGWTPLATLKKIKYAHNILPKFYKGYFPEKLAEMSVFI</sequence>
<organism>
    <name type="scientific">Branchiostoma floridae</name>
    <name type="common">Florida lancelet</name>
    <name type="synonym">Amphioxus</name>
    <dbReference type="NCBI Taxonomy" id="7739"/>
    <lineage>
        <taxon>Eukaryota</taxon>
        <taxon>Metazoa</taxon>
        <taxon>Chordata</taxon>
        <taxon>Cephalochordata</taxon>
        <taxon>Leptocardii</taxon>
        <taxon>Amphioxiformes</taxon>
        <taxon>Branchiostomatidae</taxon>
        <taxon>Branchiostoma</taxon>
    </lineage>
</organism>
<accession>C3YB61</accession>
<dbReference type="InParanoid" id="C3YB61"/>
<evidence type="ECO:0000313" key="2">
    <source>
        <dbReference type="EMBL" id="EEN62523.1"/>
    </source>
</evidence>
<reference evidence="2" key="1">
    <citation type="journal article" date="2008" name="Nature">
        <title>The amphioxus genome and the evolution of the chordate karyotype.</title>
        <authorList>
            <consortium name="US DOE Joint Genome Institute (JGI-PGF)"/>
            <person name="Putnam N.H."/>
            <person name="Butts T."/>
            <person name="Ferrier D.E.K."/>
            <person name="Furlong R.F."/>
            <person name="Hellsten U."/>
            <person name="Kawashima T."/>
            <person name="Robinson-Rechavi M."/>
            <person name="Shoguchi E."/>
            <person name="Terry A."/>
            <person name="Yu J.-K."/>
            <person name="Benito-Gutierrez E.L."/>
            <person name="Dubchak I."/>
            <person name="Garcia-Fernandez J."/>
            <person name="Gibson-Brown J.J."/>
            <person name="Grigoriev I.V."/>
            <person name="Horton A.C."/>
            <person name="de Jong P.J."/>
            <person name="Jurka J."/>
            <person name="Kapitonov V.V."/>
            <person name="Kohara Y."/>
            <person name="Kuroki Y."/>
            <person name="Lindquist E."/>
            <person name="Lucas S."/>
            <person name="Osoegawa K."/>
            <person name="Pennacchio L.A."/>
            <person name="Salamov A.A."/>
            <person name="Satou Y."/>
            <person name="Sauka-Spengler T."/>
            <person name="Schmutz J."/>
            <person name="Shin-I T."/>
            <person name="Toyoda A."/>
            <person name="Bronner-Fraser M."/>
            <person name="Fujiyama A."/>
            <person name="Holland L.Z."/>
            <person name="Holland P.W.H."/>
            <person name="Satoh N."/>
            <person name="Rokhsar D.S."/>
        </authorList>
    </citation>
    <scope>NUCLEOTIDE SEQUENCE [LARGE SCALE GENOMIC DNA]</scope>
    <source>
        <strain evidence="2">S238N-H82</strain>
        <tissue evidence="2">Testes</tissue>
    </source>
</reference>
<evidence type="ECO:0000256" key="1">
    <source>
        <dbReference type="SAM" id="MobiDB-lite"/>
    </source>
</evidence>
<gene>
    <name evidence="2" type="ORF">BRAFLDRAFT_91903</name>
</gene>
<feature type="region of interest" description="Disordered" evidence="1">
    <location>
        <begin position="252"/>
        <end position="276"/>
    </location>
</feature>
<protein>
    <submittedName>
        <fullName evidence="2">Uncharacterized protein</fullName>
    </submittedName>
</protein>